<organism evidence="1 2">
    <name type="scientific">Gigaspora margarita</name>
    <dbReference type="NCBI Taxonomy" id="4874"/>
    <lineage>
        <taxon>Eukaryota</taxon>
        <taxon>Fungi</taxon>
        <taxon>Fungi incertae sedis</taxon>
        <taxon>Mucoromycota</taxon>
        <taxon>Glomeromycotina</taxon>
        <taxon>Glomeromycetes</taxon>
        <taxon>Diversisporales</taxon>
        <taxon>Gigasporaceae</taxon>
        <taxon>Gigaspora</taxon>
    </lineage>
</organism>
<keyword evidence="2" id="KW-1185">Reference proteome</keyword>
<evidence type="ECO:0000313" key="1">
    <source>
        <dbReference type="EMBL" id="CAG8814211.1"/>
    </source>
</evidence>
<feature type="non-terminal residue" evidence="1">
    <location>
        <position position="133"/>
    </location>
</feature>
<reference evidence="1 2" key="1">
    <citation type="submission" date="2021-06" db="EMBL/GenBank/DDBJ databases">
        <authorList>
            <person name="Kallberg Y."/>
            <person name="Tangrot J."/>
            <person name="Rosling A."/>
        </authorList>
    </citation>
    <scope>NUCLEOTIDE SEQUENCE [LARGE SCALE GENOMIC DNA]</scope>
    <source>
        <strain evidence="1 2">120-4 pot B 10/14</strain>
    </source>
</reference>
<name>A0ABN7W314_GIGMA</name>
<proteinExistence type="predicted"/>
<accession>A0ABN7W314</accession>
<dbReference type="Proteomes" id="UP000789901">
    <property type="component" value="Unassembled WGS sequence"/>
</dbReference>
<dbReference type="EMBL" id="CAJVQB010029554">
    <property type="protein sequence ID" value="CAG8814211.1"/>
    <property type="molecule type" value="Genomic_DNA"/>
</dbReference>
<gene>
    <name evidence="1" type="ORF">GMARGA_LOCUS25987</name>
</gene>
<evidence type="ECO:0000313" key="2">
    <source>
        <dbReference type="Proteomes" id="UP000789901"/>
    </source>
</evidence>
<protein>
    <submittedName>
        <fullName evidence="1">17176_t:CDS:1</fullName>
    </submittedName>
</protein>
<sequence length="133" mass="15335">MSAHIKYLDELTNNIETFKLYIWTSCTQQPYLGEYLKIKEQTTNFTSIVREEVIAYEMPNFIYASLAINLAQILVFWSNNHLCIYGDLDITTSNTAKSRQNLLPRFGNLSKQDGIQPIYLLESSVPLLIDHPD</sequence>
<comment type="caution">
    <text evidence="1">The sequence shown here is derived from an EMBL/GenBank/DDBJ whole genome shotgun (WGS) entry which is preliminary data.</text>
</comment>